<keyword evidence="3" id="KW-1185">Reference proteome</keyword>
<dbReference type="RefSeq" id="WP_191043104.1">
    <property type="nucleotide sequence ID" value="NZ_JACXAA010000023.1"/>
</dbReference>
<keyword evidence="1" id="KW-0812">Transmembrane</keyword>
<sequence>MTYLTPQQTYCLRQHLRQVGTPELLMDELIDYLACQAEERMSHGLSFEQALAMIRREATALSVRHLQHTLIRQGALPRTSFWRHPARFTKREKAAFGLIQPVRSTLLIGAFLSVMLTGWLLASRGLAIPVGLVASLLCPLLLLLFLQGLRHTRSHQRTSLVRHPALREEYVRRPAPRKRALVTR</sequence>
<name>A0A927GHA9_9BACT</name>
<accession>A0A927GHA9</accession>
<feature type="transmembrane region" description="Helical" evidence="1">
    <location>
        <begin position="126"/>
        <end position="146"/>
    </location>
</feature>
<keyword evidence="1" id="KW-0472">Membrane</keyword>
<dbReference type="Proteomes" id="UP000653797">
    <property type="component" value="Unassembled WGS sequence"/>
</dbReference>
<evidence type="ECO:0000256" key="1">
    <source>
        <dbReference type="SAM" id="Phobius"/>
    </source>
</evidence>
<dbReference type="AlphaFoldDB" id="A0A927GHA9"/>
<reference evidence="2" key="1">
    <citation type="submission" date="2020-09" db="EMBL/GenBank/DDBJ databases">
        <authorList>
            <person name="Kim M.K."/>
        </authorList>
    </citation>
    <scope>NUCLEOTIDE SEQUENCE</scope>
    <source>
        <strain evidence="2">BT704</strain>
    </source>
</reference>
<evidence type="ECO:0000313" key="3">
    <source>
        <dbReference type="Proteomes" id="UP000653797"/>
    </source>
</evidence>
<comment type="caution">
    <text evidence="2">The sequence shown here is derived from an EMBL/GenBank/DDBJ whole genome shotgun (WGS) entry which is preliminary data.</text>
</comment>
<gene>
    <name evidence="2" type="ORF">IC230_31715</name>
</gene>
<keyword evidence="1" id="KW-1133">Transmembrane helix</keyword>
<proteinExistence type="predicted"/>
<protein>
    <submittedName>
        <fullName evidence="2">Uncharacterized protein</fullName>
    </submittedName>
</protein>
<evidence type="ECO:0000313" key="2">
    <source>
        <dbReference type="EMBL" id="MBD2757480.1"/>
    </source>
</evidence>
<organism evidence="2 3">
    <name type="scientific">Spirosoma validum</name>
    <dbReference type="NCBI Taxonomy" id="2771355"/>
    <lineage>
        <taxon>Bacteria</taxon>
        <taxon>Pseudomonadati</taxon>
        <taxon>Bacteroidota</taxon>
        <taxon>Cytophagia</taxon>
        <taxon>Cytophagales</taxon>
        <taxon>Cytophagaceae</taxon>
        <taxon>Spirosoma</taxon>
    </lineage>
</organism>
<dbReference type="EMBL" id="JACXAA010000023">
    <property type="protein sequence ID" value="MBD2757480.1"/>
    <property type="molecule type" value="Genomic_DNA"/>
</dbReference>
<feature type="transmembrane region" description="Helical" evidence="1">
    <location>
        <begin position="94"/>
        <end position="120"/>
    </location>
</feature>